<comment type="catalytic activity">
    <reaction evidence="1 7">
        <text>Cleavage of hydrophobic, N-terminal signal or leader sequences from secreted and periplasmic proteins.</text>
        <dbReference type="EC" id="3.4.21.89"/>
    </reaction>
</comment>
<protein>
    <recommendedName>
        <fullName evidence="4 7">Signal peptidase I</fullName>
        <ecNumber evidence="3 7">3.4.21.89</ecNumber>
    </recommendedName>
</protein>
<dbReference type="SUPFAM" id="SSF51306">
    <property type="entry name" value="LexA/Signal peptidase"/>
    <property type="match status" value="1"/>
</dbReference>
<reference evidence="9 10" key="1">
    <citation type="submission" date="2019-11" db="EMBL/GenBank/DDBJ databases">
        <title>Pedobacter sp. HMF7647 Genome sequencing and assembly.</title>
        <authorList>
            <person name="Kang H."/>
            <person name="Kim H."/>
            <person name="Joh K."/>
        </authorList>
    </citation>
    <scope>NUCLEOTIDE SEQUENCE [LARGE SCALE GENOMIC DNA]</scope>
    <source>
        <strain evidence="9 10">HMF7647</strain>
    </source>
</reference>
<evidence type="ECO:0000256" key="5">
    <source>
        <dbReference type="ARBA" id="ARBA00022801"/>
    </source>
</evidence>
<proteinExistence type="inferred from homology"/>
<evidence type="ECO:0000256" key="4">
    <source>
        <dbReference type="ARBA" id="ARBA00019232"/>
    </source>
</evidence>
<dbReference type="AlphaFoldDB" id="A0A7K1YA82"/>
<evidence type="ECO:0000256" key="2">
    <source>
        <dbReference type="ARBA" id="ARBA00009370"/>
    </source>
</evidence>
<keyword evidence="7" id="KW-0812">Transmembrane</keyword>
<comment type="similarity">
    <text evidence="2 7">Belongs to the peptidase S26 family.</text>
</comment>
<feature type="transmembrane region" description="Helical" evidence="7">
    <location>
        <begin position="24"/>
        <end position="48"/>
    </location>
</feature>
<dbReference type="EMBL" id="WVHT01000004">
    <property type="protein sequence ID" value="MXV51483.1"/>
    <property type="molecule type" value="Genomic_DNA"/>
</dbReference>
<organism evidence="9 10">
    <name type="scientific">Hufsiella arboris</name>
    <dbReference type="NCBI Taxonomy" id="2695275"/>
    <lineage>
        <taxon>Bacteria</taxon>
        <taxon>Pseudomonadati</taxon>
        <taxon>Bacteroidota</taxon>
        <taxon>Sphingobacteriia</taxon>
        <taxon>Sphingobacteriales</taxon>
        <taxon>Sphingobacteriaceae</taxon>
        <taxon>Hufsiella</taxon>
    </lineage>
</organism>
<dbReference type="PROSITE" id="PS00761">
    <property type="entry name" value="SPASE_I_3"/>
    <property type="match status" value="1"/>
</dbReference>
<keyword evidence="7" id="KW-1133">Transmembrane helix</keyword>
<evidence type="ECO:0000256" key="3">
    <source>
        <dbReference type="ARBA" id="ARBA00013208"/>
    </source>
</evidence>
<dbReference type="CDD" id="cd06530">
    <property type="entry name" value="S26_SPase_I"/>
    <property type="match status" value="2"/>
</dbReference>
<evidence type="ECO:0000256" key="1">
    <source>
        <dbReference type="ARBA" id="ARBA00000677"/>
    </source>
</evidence>
<evidence type="ECO:0000256" key="6">
    <source>
        <dbReference type="PIRSR" id="PIRSR600223-1"/>
    </source>
</evidence>
<dbReference type="GO" id="GO:0004252">
    <property type="term" value="F:serine-type endopeptidase activity"/>
    <property type="evidence" value="ECO:0007669"/>
    <property type="project" value="InterPro"/>
</dbReference>
<dbReference type="InterPro" id="IPR019533">
    <property type="entry name" value="Peptidase_S26"/>
</dbReference>
<dbReference type="InterPro" id="IPR019758">
    <property type="entry name" value="Pept_S26A_signal_pept_1_CS"/>
</dbReference>
<name>A0A7K1YA82_9SPHI</name>
<dbReference type="PRINTS" id="PR00727">
    <property type="entry name" value="LEADERPTASE"/>
</dbReference>
<dbReference type="InterPro" id="IPR000223">
    <property type="entry name" value="Pept_S26A_signal_pept_1"/>
</dbReference>
<keyword evidence="10" id="KW-1185">Reference proteome</keyword>
<dbReference type="Gene3D" id="2.10.109.10">
    <property type="entry name" value="Umud Fragment, subunit A"/>
    <property type="match status" value="2"/>
</dbReference>
<dbReference type="RefSeq" id="WP_160844651.1">
    <property type="nucleotide sequence ID" value="NZ_WVHT01000004.1"/>
</dbReference>
<feature type="domain" description="Peptidase S26" evidence="8">
    <location>
        <begin position="22"/>
        <end position="182"/>
    </location>
</feature>
<keyword evidence="7" id="KW-0472">Membrane</keyword>
<feature type="active site" evidence="6">
    <location>
        <position position="52"/>
    </location>
</feature>
<evidence type="ECO:0000313" key="10">
    <source>
        <dbReference type="Proteomes" id="UP000466586"/>
    </source>
</evidence>
<dbReference type="EC" id="3.4.21.89" evidence="3 7"/>
<comment type="caution">
    <text evidence="9">The sequence shown here is derived from an EMBL/GenBank/DDBJ whole genome shotgun (WGS) entry which is preliminary data.</text>
</comment>
<dbReference type="PANTHER" id="PTHR43390">
    <property type="entry name" value="SIGNAL PEPTIDASE I"/>
    <property type="match status" value="1"/>
</dbReference>
<dbReference type="GO" id="GO:0016020">
    <property type="term" value="C:membrane"/>
    <property type="evidence" value="ECO:0007669"/>
    <property type="project" value="UniProtKB-SubCell"/>
</dbReference>
<keyword evidence="5 7" id="KW-0378">Hydrolase</keyword>
<feature type="domain" description="Peptidase S26" evidence="8">
    <location>
        <begin position="305"/>
        <end position="344"/>
    </location>
</feature>
<keyword evidence="7" id="KW-0645">Protease</keyword>
<dbReference type="GO" id="GO:0006465">
    <property type="term" value="P:signal peptide processing"/>
    <property type="evidence" value="ECO:0007669"/>
    <property type="project" value="InterPro"/>
</dbReference>
<evidence type="ECO:0000313" key="9">
    <source>
        <dbReference type="EMBL" id="MXV51483.1"/>
    </source>
</evidence>
<dbReference type="Proteomes" id="UP000466586">
    <property type="component" value="Unassembled WGS sequence"/>
</dbReference>
<evidence type="ECO:0000256" key="7">
    <source>
        <dbReference type="RuleBase" id="RU362042"/>
    </source>
</evidence>
<dbReference type="NCBIfam" id="TIGR02227">
    <property type="entry name" value="sigpep_I_bact"/>
    <property type="match status" value="2"/>
</dbReference>
<evidence type="ECO:0000259" key="8">
    <source>
        <dbReference type="Pfam" id="PF10502"/>
    </source>
</evidence>
<comment type="subcellular location">
    <subcellularLocation>
        <location evidence="7">Membrane</location>
        <topology evidence="7">Single-pass type II membrane protein</topology>
    </subcellularLocation>
</comment>
<dbReference type="InterPro" id="IPR036286">
    <property type="entry name" value="LexA/Signal_pep-like_sf"/>
</dbReference>
<accession>A0A7K1YA82</accession>
<dbReference type="GO" id="GO:0009003">
    <property type="term" value="F:signal peptidase activity"/>
    <property type="evidence" value="ECO:0007669"/>
    <property type="project" value="UniProtKB-EC"/>
</dbReference>
<dbReference type="PANTHER" id="PTHR43390:SF1">
    <property type="entry name" value="CHLOROPLAST PROCESSING PEPTIDASE"/>
    <property type="match status" value="1"/>
</dbReference>
<dbReference type="Pfam" id="PF10502">
    <property type="entry name" value="Peptidase_S26"/>
    <property type="match status" value="2"/>
</dbReference>
<gene>
    <name evidence="9" type="primary">lepB</name>
    <name evidence="9" type="ORF">GS399_10925</name>
</gene>
<sequence>MKLQFFKKRNGTENRPKKSKLREWLDAVLFAVIASTIIRGLLFSAYAIPSASMEGTLLTGDYLFVSKFAYGARMPITPISVPFLESTVTKYNLKTYWDGIKLPYYRLPGLSDVKQGDVVVFNYPPDAEKGRPVDMRTHYIKRCIATPGDLLLINNSNVFVNKKLVATAPKAQTSYLVKTDGNSLNPELLHELHIEIRGQFSMTDYEMIIPADSFADFKSRPNIKSINPFILPKEIVDESLYPHNALFKWNIDNYGPLTVPKEGWTIPLNDSTLALYGPAIKNYELTPVAKNGNAFFVNGKKAGSYTFKMNYYWMMGDNRHNSEDSRSWGFVPEDHIVGKAMITWMSSDSTETALKRIRWNRILRDIK</sequence>
<feature type="active site" evidence="6">
    <location>
        <position position="141"/>
    </location>
</feature>